<reference evidence="3" key="1">
    <citation type="submission" date="2023-06" db="EMBL/GenBank/DDBJ databases">
        <title>Genome-scale phylogeny and comparative genomics of the fungal order Sordariales.</title>
        <authorList>
            <consortium name="Lawrence Berkeley National Laboratory"/>
            <person name="Hensen N."/>
            <person name="Bonometti L."/>
            <person name="Westerberg I."/>
            <person name="Brannstrom I.O."/>
            <person name="Guillou S."/>
            <person name="Cros-Aarteil S."/>
            <person name="Calhoun S."/>
            <person name="Haridas S."/>
            <person name="Kuo A."/>
            <person name="Mondo S."/>
            <person name="Pangilinan J."/>
            <person name="Riley R."/>
            <person name="LaButti K."/>
            <person name="Andreopoulos B."/>
            <person name="Lipzen A."/>
            <person name="Chen C."/>
            <person name="Yanf M."/>
            <person name="Daum C."/>
            <person name="Ng V."/>
            <person name="Clum A."/>
            <person name="Steindorff A."/>
            <person name="Ohm R."/>
            <person name="Martin F."/>
            <person name="Silar P."/>
            <person name="Natvig D."/>
            <person name="Lalanne C."/>
            <person name="Gautier V."/>
            <person name="Ament-velasquez S.L."/>
            <person name="Kruys A."/>
            <person name="Hutchinson M.I."/>
            <person name="Powell A.J."/>
            <person name="Barry K."/>
            <person name="Miller A.N."/>
            <person name="Grigoriev I.V."/>
            <person name="Debuchy R."/>
            <person name="Gladieux P."/>
            <person name="Thoren M.H."/>
            <person name="Johannesson H."/>
        </authorList>
    </citation>
    <scope>NUCLEOTIDE SEQUENCE</scope>
    <source>
        <strain evidence="3">SMH3187-1</strain>
    </source>
</reference>
<feature type="transmembrane region" description="Helical" evidence="2">
    <location>
        <begin position="82"/>
        <end position="102"/>
    </location>
</feature>
<feature type="transmembrane region" description="Helical" evidence="2">
    <location>
        <begin position="157"/>
        <end position="178"/>
    </location>
</feature>
<evidence type="ECO:0000256" key="2">
    <source>
        <dbReference type="SAM" id="Phobius"/>
    </source>
</evidence>
<proteinExistence type="predicted"/>
<keyword evidence="4" id="KW-1185">Reference proteome</keyword>
<keyword evidence="2" id="KW-0472">Membrane</keyword>
<organism evidence="3 4">
    <name type="scientific">Schizothecium vesticola</name>
    <dbReference type="NCBI Taxonomy" id="314040"/>
    <lineage>
        <taxon>Eukaryota</taxon>
        <taxon>Fungi</taxon>
        <taxon>Dikarya</taxon>
        <taxon>Ascomycota</taxon>
        <taxon>Pezizomycotina</taxon>
        <taxon>Sordariomycetes</taxon>
        <taxon>Sordariomycetidae</taxon>
        <taxon>Sordariales</taxon>
        <taxon>Schizotheciaceae</taxon>
        <taxon>Schizothecium</taxon>
    </lineage>
</organism>
<dbReference type="PANTHER" id="PTHR42024:SF1">
    <property type="entry name" value="AMINO ACID PERMEASE_ SLC12A DOMAIN-CONTAINING PROTEIN"/>
    <property type="match status" value="1"/>
</dbReference>
<feature type="compositionally biased region" description="Basic and acidic residues" evidence="1">
    <location>
        <begin position="1"/>
        <end position="13"/>
    </location>
</feature>
<feature type="compositionally biased region" description="Low complexity" evidence="1">
    <location>
        <begin position="49"/>
        <end position="58"/>
    </location>
</feature>
<sequence length="347" mass="38707">MQQDWNEKQKPPDVHLAPPGPLPDKDGSETTGTGTDGASVHDPAPSTPPRTSTSAPADPNDRDVLPGLPRLDYNLWHYKTKLSIIVFLLVVESSLLPIALYYGLWFHTTLRLGLVFAIITSFFGIVTGIEFGLRMLKLILKGDRYRPRGGTKWSFDFTHHTLSVGYTYMSGILIGASIPHNPPVRPLAMPVSLFLVQMGIQLLWSGWMVANNKKAPCKISNVAKGEPMPPFVLTAVEDIVAVDGGAGREYRDQLHARYKASAMFRKMIMRQTWFWGWGSLLVGIGTLVVVWTVPVSVAYGVGWGAPLLFTIVWIITCVLWVRRDLRMEKKRWLGVHMAEIPEAALRH</sequence>
<dbReference type="EMBL" id="JAUKUD010000005">
    <property type="protein sequence ID" value="KAK0742658.1"/>
    <property type="molecule type" value="Genomic_DNA"/>
</dbReference>
<feature type="transmembrane region" description="Helical" evidence="2">
    <location>
        <begin position="190"/>
        <end position="210"/>
    </location>
</feature>
<accession>A0AA40ENM8</accession>
<keyword evidence="2" id="KW-1133">Transmembrane helix</keyword>
<feature type="transmembrane region" description="Helical" evidence="2">
    <location>
        <begin position="273"/>
        <end position="293"/>
    </location>
</feature>
<feature type="transmembrane region" description="Helical" evidence="2">
    <location>
        <begin position="299"/>
        <end position="321"/>
    </location>
</feature>
<evidence type="ECO:0000313" key="4">
    <source>
        <dbReference type="Proteomes" id="UP001172155"/>
    </source>
</evidence>
<evidence type="ECO:0000256" key="1">
    <source>
        <dbReference type="SAM" id="MobiDB-lite"/>
    </source>
</evidence>
<name>A0AA40ENM8_9PEZI</name>
<feature type="transmembrane region" description="Helical" evidence="2">
    <location>
        <begin position="114"/>
        <end position="136"/>
    </location>
</feature>
<evidence type="ECO:0000313" key="3">
    <source>
        <dbReference type="EMBL" id="KAK0742658.1"/>
    </source>
</evidence>
<dbReference type="AlphaFoldDB" id="A0AA40ENM8"/>
<dbReference type="PANTHER" id="PTHR42024">
    <property type="entry name" value="AMINO ACID PERMEASE_ SLC12A DOMAIN-CONTAINING PROTEIN"/>
    <property type="match status" value="1"/>
</dbReference>
<protein>
    <submittedName>
        <fullName evidence="3">Uncharacterized protein</fullName>
    </submittedName>
</protein>
<feature type="region of interest" description="Disordered" evidence="1">
    <location>
        <begin position="1"/>
        <end position="63"/>
    </location>
</feature>
<comment type="caution">
    <text evidence="3">The sequence shown here is derived from an EMBL/GenBank/DDBJ whole genome shotgun (WGS) entry which is preliminary data.</text>
</comment>
<keyword evidence="2" id="KW-0812">Transmembrane</keyword>
<gene>
    <name evidence="3" type="ORF">B0T18DRAFT_329270</name>
</gene>
<dbReference type="Proteomes" id="UP001172155">
    <property type="component" value="Unassembled WGS sequence"/>
</dbReference>